<evidence type="ECO:0000259" key="5">
    <source>
        <dbReference type="Pfam" id="PF04542"/>
    </source>
</evidence>
<feature type="domain" description="RNA polymerase sigma factor 70 region 4 type 2" evidence="6">
    <location>
        <begin position="170"/>
        <end position="220"/>
    </location>
</feature>
<dbReference type="OrthoDB" id="9797134at2"/>
<organism evidence="7 8">
    <name type="scientific">Luteimonas aestuarii</name>
    <dbReference type="NCBI Taxonomy" id="453837"/>
    <lineage>
        <taxon>Bacteria</taxon>
        <taxon>Pseudomonadati</taxon>
        <taxon>Pseudomonadota</taxon>
        <taxon>Gammaproteobacteria</taxon>
        <taxon>Lysobacterales</taxon>
        <taxon>Lysobacteraceae</taxon>
        <taxon>Luteimonas</taxon>
    </lineage>
</organism>
<dbReference type="InterPro" id="IPR007627">
    <property type="entry name" value="RNA_pol_sigma70_r2"/>
</dbReference>
<dbReference type="Gene3D" id="1.10.10.10">
    <property type="entry name" value="Winged helix-like DNA-binding domain superfamily/Winged helix DNA-binding domain"/>
    <property type="match status" value="1"/>
</dbReference>
<reference evidence="7 8" key="1">
    <citation type="submission" date="2019-03" db="EMBL/GenBank/DDBJ databases">
        <title>Luteimonas zhaokaii sp.nov., isolated from the rectal contents of Plateau pika in Yushu, Qinghai Province, China.</title>
        <authorList>
            <person name="Zhang G."/>
        </authorList>
    </citation>
    <scope>NUCLEOTIDE SEQUENCE [LARGE SCALE GENOMIC DNA]</scope>
    <source>
        <strain evidence="7 8">B9</strain>
    </source>
</reference>
<evidence type="ECO:0000313" key="8">
    <source>
        <dbReference type="Proteomes" id="UP000294796"/>
    </source>
</evidence>
<keyword evidence="4" id="KW-0804">Transcription</keyword>
<evidence type="ECO:0000256" key="3">
    <source>
        <dbReference type="ARBA" id="ARBA00023082"/>
    </source>
</evidence>
<dbReference type="Proteomes" id="UP000294796">
    <property type="component" value="Unassembled WGS sequence"/>
</dbReference>
<dbReference type="GO" id="GO:0006352">
    <property type="term" value="P:DNA-templated transcription initiation"/>
    <property type="evidence" value="ECO:0007669"/>
    <property type="project" value="InterPro"/>
</dbReference>
<dbReference type="SUPFAM" id="SSF88659">
    <property type="entry name" value="Sigma3 and sigma4 domains of RNA polymerase sigma factors"/>
    <property type="match status" value="1"/>
</dbReference>
<proteinExistence type="inferred from homology"/>
<dbReference type="InterPro" id="IPR039425">
    <property type="entry name" value="RNA_pol_sigma-70-like"/>
</dbReference>
<dbReference type="NCBIfam" id="TIGR02937">
    <property type="entry name" value="sigma70-ECF"/>
    <property type="match status" value="1"/>
</dbReference>
<dbReference type="InterPro" id="IPR013324">
    <property type="entry name" value="RNA_pol_sigma_r3/r4-like"/>
</dbReference>
<dbReference type="InterPro" id="IPR013249">
    <property type="entry name" value="RNA_pol_sigma70_r4_t2"/>
</dbReference>
<evidence type="ECO:0000259" key="6">
    <source>
        <dbReference type="Pfam" id="PF08281"/>
    </source>
</evidence>
<keyword evidence="2" id="KW-0805">Transcription regulation</keyword>
<gene>
    <name evidence="7" type="ORF">E2F46_12310</name>
</gene>
<dbReference type="EMBL" id="SMTF01000010">
    <property type="protein sequence ID" value="TDK23140.1"/>
    <property type="molecule type" value="Genomic_DNA"/>
</dbReference>
<comment type="caution">
    <text evidence="7">The sequence shown here is derived from an EMBL/GenBank/DDBJ whole genome shotgun (WGS) entry which is preliminary data.</text>
</comment>
<comment type="similarity">
    <text evidence="1">Belongs to the sigma-70 factor family. ECF subfamily.</text>
</comment>
<dbReference type="SUPFAM" id="SSF88946">
    <property type="entry name" value="Sigma2 domain of RNA polymerase sigma factors"/>
    <property type="match status" value="1"/>
</dbReference>
<dbReference type="Pfam" id="PF08281">
    <property type="entry name" value="Sigma70_r4_2"/>
    <property type="match status" value="1"/>
</dbReference>
<dbReference type="InterPro" id="IPR013325">
    <property type="entry name" value="RNA_pol_sigma_r2"/>
</dbReference>
<name>A0A4R5TMJ8_9GAMM</name>
<dbReference type="InterPro" id="IPR036388">
    <property type="entry name" value="WH-like_DNA-bd_sf"/>
</dbReference>
<protein>
    <submittedName>
        <fullName evidence="7">Sigma-70 family RNA polymerase sigma factor</fullName>
    </submittedName>
</protein>
<evidence type="ECO:0000256" key="2">
    <source>
        <dbReference type="ARBA" id="ARBA00023015"/>
    </source>
</evidence>
<dbReference type="PANTHER" id="PTHR43133:SF25">
    <property type="entry name" value="RNA POLYMERASE SIGMA FACTOR RFAY-RELATED"/>
    <property type="match status" value="1"/>
</dbReference>
<dbReference type="AlphaFoldDB" id="A0A4R5TMJ8"/>
<dbReference type="InterPro" id="IPR014284">
    <property type="entry name" value="RNA_pol_sigma-70_dom"/>
</dbReference>
<feature type="domain" description="RNA polymerase sigma-70 region 2" evidence="5">
    <location>
        <begin position="74"/>
        <end position="137"/>
    </location>
</feature>
<keyword evidence="3" id="KW-0731">Sigma factor</keyword>
<dbReference type="Pfam" id="PF04542">
    <property type="entry name" value="Sigma70_r2"/>
    <property type="match status" value="1"/>
</dbReference>
<dbReference type="PANTHER" id="PTHR43133">
    <property type="entry name" value="RNA POLYMERASE ECF-TYPE SIGMA FACTO"/>
    <property type="match status" value="1"/>
</dbReference>
<keyword evidence="8" id="KW-1185">Reference proteome</keyword>
<evidence type="ECO:0000256" key="1">
    <source>
        <dbReference type="ARBA" id="ARBA00010641"/>
    </source>
</evidence>
<accession>A0A4R5TMJ8</accession>
<dbReference type="CDD" id="cd06171">
    <property type="entry name" value="Sigma70_r4"/>
    <property type="match status" value="1"/>
</dbReference>
<dbReference type="Gene3D" id="1.10.1740.10">
    <property type="match status" value="1"/>
</dbReference>
<sequence>MGSLHGDGRPAYATAVCRPWRPPRGLNRSAASRHLYDGTTATGAGDVQRDSGRIYDEYLVASARAGDRAAWERLVARWQPRLLRHGWRLTGHVEPARDALQDAWIEIWRGLHRLDDAAAFPAWALRIVTRRCQRIARHAMHERAGMAAATAEPDERVADDTAARDADVARVLAAMRDLPPAQHAALALFHLEHMGVAEIAVALDIPPGTVKTRLMHARRKVRARLEGDHDGQDR</sequence>
<evidence type="ECO:0000256" key="4">
    <source>
        <dbReference type="ARBA" id="ARBA00023163"/>
    </source>
</evidence>
<dbReference type="GO" id="GO:0003677">
    <property type="term" value="F:DNA binding"/>
    <property type="evidence" value="ECO:0007669"/>
    <property type="project" value="InterPro"/>
</dbReference>
<dbReference type="GO" id="GO:0016987">
    <property type="term" value="F:sigma factor activity"/>
    <property type="evidence" value="ECO:0007669"/>
    <property type="project" value="UniProtKB-KW"/>
</dbReference>
<evidence type="ECO:0000313" key="7">
    <source>
        <dbReference type="EMBL" id="TDK23140.1"/>
    </source>
</evidence>